<comment type="similarity">
    <text evidence="1">Belongs to the CBP3 family.</text>
</comment>
<comment type="similarity">
    <text evidence="2">Belongs to the UPF0174 family.</text>
</comment>
<dbReference type="PIRSF" id="PIRSF032079">
    <property type="entry name" value="UCP032079"/>
    <property type="match status" value="1"/>
</dbReference>
<dbReference type="InterPro" id="IPR007129">
    <property type="entry name" value="Ubiqinol_cyt_c_chaperone_CPB3"/>
</dbReference>
<reference evidence="4 5" key="2">
    <citation type="journal article" date="2021" name="Int. J. Syst. Evol. Microbiol.">
        <title>Roseibium litorale sp. nov., isolated from a tidal flat sediment and proposal for the reclassification of Labrenzia polysiphoniae as Roseibium polysiphoniae comb. nov.</title>
        <authorList>
            <person name="Liu Y."/>
            <person name="Pei T."/>
            <person name="Du J."/>
            <person name="Chao M."/>
            <person name="Deng M.R."/>
            <person name="Zhu H."/>
        </authorList>
    </citation>
    <scope>NUCLEOTIDE SEQUENCE [LARGE SCALE GENOMIC DNA]</scope>
    <source>
        <strain evidence="4 5">4C16A</strain>
    </source>
</reference>
<accession>A0ABR9CUD6</accession>
<proteinExistence type="inferred from homology"/>
<evidence type="ECO:0000259" key="3">
    <source>
        <dbReference type="Pfam" id="PF03981"/>
    </source>
</evidence>
<dbReference type="InterPro" id="IPR021150">
    <property type="entry name" value="Ubiq_cyt_c_chap"/>
</dbReference>
<dbReference type="Proteomes" id="UP000632063">
    <property type="component" value="Unassembled WGS sequence"/>
</dbReference>
<keyword evidence="5" id="KW-1185">Reference proteome</keyword>
<dbReference type="PANTHER" id="PTHR12184:SF1">
    <property type="entry name" value="UBIQUINOL-CYTOCHROME-C REDUCTASE COMPLEX ASSEMBLY FACTOR 1"/>
    <property type="match status" value="1"/>
</dbReference>
<reference evidence="5" key="1">
    <citation type="submission" date="2020-09" db="EMBL/GenBank/DDBJ databases">
        <title>The genome sequence of strain Labrenzia suaedae 4C16A.</title>
        <authorList>
            <person name="Liu Y."/>
        </authorList>
    </citation>
    <scope>NUCLEOTIDE SEQUENCE [LARGE SCALE GENOMIC DNA]</scope>
    <source>
        <strain evidence="5">4C16A</strain>
    </source>
</reference>
<evidence type="ECO:0000313" key="4">
    <source>
        <dbReference type="EMBL" id="MBD8894348.1"/>
    </source>
</evidence>
<gene>
    <name evidence="4" type="ORF">IG616_22635</name>
</gene>
<evidence type="ECO:0000256" key="2">
    <source>
        <dbReference type="ARBA" id="ARBA00006436"/>
    </source>
</evidence>
<protein>
    <submittedName>
        <fullName evidence="4">Ubiquinol-cytochrome C chaperone</fullName>
    </submittedName>
</protein>
<dbReference type="Pfam" id="PF03981">
    <property type="entry name" value="Ubiq_cyt_C_chap"/>
    <property type="match status" value="1"/>
</dbReference>
<comment type="caution">
    <text evidence="4">The sequence shown here is derived from an EMBL/GenBank/DDBJ whole genome shotgun (WGS) entry which is preliminary data.</text>
</comment>
<dbReference type="RefSeq" id="WP_192151229.1">
    <property type="nucleotide sequence ID" value="NZ_JACYXI010000029.1"/>
</dbReference>
<name>A0ABR9CUD6_9HYPH</name>
<dbReference type="InterPro" id="IPR014569">
    <property type="entry name" value="Ubq_cyt-c_CBP3-rel"/>
</dbReference>
<organism evidence="4 5">
    <name type="scientific">Roseibium litorale</name>
    <dbReference type="NCBI Taxonomy" id="2803841"/>
    <lineage>
        <taxon>Bacteria</taxon>
        <taxon>Pseudomonadati</taxon>
        <taxon>Pseudomonadota</taxon>
        <taxon>Alphaproteobacteria</taxon>
        <taxon>Hyphomicrobiales</taxon>
        <taxon>Stappiaceae</taxon>
        <taxon>Roseibium</taxon>
    </lineage>
</organism>
<dbReference type="EMBL" id="JACYXI010000029">
    <property type="protein sequence ID" value="MBD8894348.1"/>
    <property type="molecule type" value="Genomic_DNA"/>
</dbReference>
<sequence length="187" mass="20606">MLFGLFRRKTRTAEHEAYCAIVAQARQPVFYTSFGVPDTLDGRFDMIVAHSVLLFARLRGESKAVSEFSQNVFDLFFADLDATLREQGVADQRVPKKIKTMGEAFYGRADAYVPALEEGNVLALSDAVARNIFPDEDMPAGARGVADYMLAAHAALKDQDPKAILSADIRFPDPQAFAPVQSVKETD</sequence>
<feature type="domain" description="Ubiquinol-cytochrome c chaperone" evidence="3">
    <location>
        <begin position="33"/>
        <end position="171"/>
    </location>
</feature>
<evidence type="ECO:0000256" key="1">
    <source>
        <dbReference type="ARBA" id="ARBA00006407"/>
    </source>
</evidence>
<dbReference type="PANTHER" id="PTHR12184">
    <property type="entry name" value="UBIQUINOL-CYTOCHROME C REDUCTASE COMPLEX ASSEMBLY FACTOR 1 FAMILY MEMBER"/>
    <property type="match status" value="1"/>
</dbReference>
<evidence type="ECO:0000313" key="5">
    <source>
        <dbReference type="Proteomes" id="UP000632063"/>
    </source>
</evidence>